<accession>A0ABY9E9V0</accession>
<evidence type="ECO:0000256" key="2">
    <source>
        <dbReference type="SAM" id="SignalP"/>
    </source>
</evidence>
<evidence type="ECO:0000256" key="1">
    <source>
        <dbReference type="SAM" id="MobiDB-lite"/>
    </source>
</evidence>
<keyword evidence="2" id="KW-0732">Signal</keyword>
<feature type="signal peptide" evidence="2">
    <location>
        <begin position="1"/>
        <end position="27"/>
    </location>
</feature>
<protein>
    <recommendedName>
        <fullName evidence="5">Low-complexity protein</fullName>
    </recommendedName>
</protein>
<dbReference type="Proteomes" id="UP001321520">
    <property type="component" value="Chromosome"/>
</dbReference>
<organism evidence="3 4">
    <name type="scientific">Microbulbifer spongiae</name>
    <dbReference type="NCBI Taxonomy" id="2944933"/>
    <lineage>
        <taxon>Bacteria</taxon>
        <taxon>Pseudomonadati</taxon>
        <taxon>Pseudomonadota</taxon>
        <taxon>Gammaproteobacteria</taxon>
        <taxon>Cellvibrionales</taxon>
        <taxon>Microbulbiferaceae</taxon>
        <taxon>Microbulbifer</taxon>
    </lineage>
</organism>
<feature type="chain" id="PRO_5046841596" description="Low-complexity protein" evidence="2">
    <location>
        <begin position="28"/>
        <end position="114"/>
    </location>
</feature>
<reference evidence="3 4" key="1">
    <citation type="submission" date="2022-05" db="EMBL/GenBank/DDBJ databases">
        <title>Microbulbifer sp. nov., isolated from sponge.</title>
        <authorList>
            <person name="Gao L."/>
        </authorList>
    </citation>
    <scope>NUCLEOTIDE SEQUENCE [LARGE SCALE GENOMIC DNA]</scope>
    <source>
        <strain evidence="3 4">MI-G</strain>
    </source>
</reference>
<name>A0ABY9E9V0_9GAMM</name>
<keyword evidence="4" id="KW-1185">Reference proteome</keyword>
<evidence type="ECO:0000313" key="3">
    <source>
        <dbReference type="EMBL" id="WKD49112.1"/>
    </source>
</evidence>
<dbReference type="RefSeq" id="WP_299947050.1">
    <property type="nucleotide sequence ID" value="NZ_CP098023.1"/>
</dbReference>
<dbReference type="EMBL" id="CP098023">
    <property type="protein sequence ID" value="WKD49112.1"/>
    <property type="molecule type" value="Genomic_DNA"/>
</dbReference>
<evidence type="ECO:0000313" key="4">
    <source>
        <dbReference type="Proteomes" id="UP001321520"/>
    </source>
</evidence>
<sequence>MNKKHLSPVAAAVGAAFIASAAMSVSAANSTANPFAAQDLTSGYNLALADEHGDKKKEGKCGEGKCGEGKKKEGKCGEGKCGEGKKKEGKCGEGKCGEGKKKKEGKCGEGKCGG</sequence>
<gene>
    <name evidence="3" type="ORF">M8T91_14600</name>
</gene>
<evidence type="ECO:0008006" key="5">
    <source>
        <dbReference type="Google" id="ProtNLM"/>
    </source>
</evidence>
<proteinExistence type="predicted"/>
<feature type="region of interest" description="Disordered" evidence="1">
    <location>
        <begin position="52"/>
        <end position="114"/>
    </location>
</feature>